<dbReference type="EMBL" id="JAKKPZ010000003">
    <property type="protein sequence ID" value="KAI1723583.1"/>
    <property type="molecule type" value="Genomic_DNA"/>
</dbReference>
<proteinExistence type="predicted"/>
<keyword evidence="2" id="KW-0732">Signal</keyword>
<name>A0AAD4NFQ3_9BILA</name>
<evidence type="ECO:0008006" key="5">
    <source>
        <dbReference type="Google" id="ProtNLM"/>
    </source>
</evidence>
<evidence type="ECO:0000313" key="3">
    <source>
        <dbReference type="EMBL" id="KAI1723583.1"/>
    </source>
</evidence>
<evidence type="ECO:0000313" key="4">
    <source>
        <dbReference type="Proteomes" id="UP001201812"/>
    </source>
</evidence>
<protein>
    <recommendedName>
        <fullName evidence="5">ShKT domain-containing protein</fullName>
    </recommendedName>
</protein>
<feature type="region of interest" description="Disordered" evidence="1">
    <location>
        <begin position="103"/>
        <end position="479"/>
    </location>
</feature>
<feature type="region of interest" description="Disordered" evidence="1">
    <location>
        <begin position="497"/>
        <end position="556"/>
    </location>
</feature>
<feature type="compositionally biased region" description="Basic and acidic residues" evidence="1">
    <location>
        <begin position="508"/>
        <end position="523"/>
    </location>
</feature>
<dbReference type="AlphaFoldDB" id="A0AAD4NFQ3"/>
<feature type="compositionally biased region" description="Polar residues" evidence="1">
    <location>
        <begin position="254"/>
        <end position="266"/>
    </location>
</feature>
<feature type="compositionally biased region" description="Low complexity" evidence="1">
    <location>
        <begin position="535"/>
        <end position="556"/>
    </location>
</feature>
<reference evidence="3" key="1">
    <citation type="submission" date="2022-01" db="EMBL/GenBank/DDBJ databases">
        <title>Genome Sequence Resource for Two Populations of Ditylenchus destructor, the Migratory Endoparasitic Phytonematode.</title>
        <authorList>
            <person name="Zhang H."/>
            <person name="Lin R."/>
            <person name="Xie B."/>
        </authorList>
    </citation>
    <scope>NUCLEOTIDE SEQUENCE</scope>
    <source>
        <strain evidence="3">BazhouSP</strain>
    </source>
</reference>
<feature type="compositionally biased region" description="Acidic residues" evidence="1">
    <location>
        <begin position="423"/>
        <end position="434"/>
    </location>
</feature>
<keyword evidence="4" id="KW-1185">Reference proteome</keyword>
<feature type="compositionally biased region" description="Basic and acidic residues" evidence="1">
    <location>
        <begin position="103"/>
        <end position="125"/>
    </location>
</feature>
<accession>A0AAD4NFQ3</accession>
<feature type="compositionally biased region" description="Basic and acidic residues" evidence="1">
    <location>
        <begin position="179"/>
        <end position="193"/>
    </location>
</feature>
<feature type="signal peptide" evidence="2">
    <location>
        <begin position="1"/>
        <end position="21"/>
    </location>
</feature>
<evidence type="ECO:0000256" key="2">
    <source>
        <dbReference type="SAM" id="SignalP"/>
    </source>
</evidence>
<feature type="compositionally biased region" description="Basic and acidic residues" evidence="1">
    <location>
        <begin position="205"/>
        <end position="214"/>
    </location>
</feature>
<organism evidence="3 4">
    <name type="scientific">Ditylenchus destructor</name>
    <dbReference type="NCBI Taxonomy" id="166010"/>
    <lineage>
        <taxon>Eukaryota</taxon>
        <taxon>Metazoa</taxon>
        <taxon>Ecdysozoa</taxon>
        <taxon>Nematoda</taxon>
        <taxon>Chromadorea</taxon>
        <taxon>Rhabditida</taxon>
        <taxon>Tylenchina</taxon>
        <taxon>Tylenchomorpha</taxon>
        <taxon>Sphaerularioidea</taxon>
        <taxon>Anguinidae</taxon>
        <taxon>Anguininae</taxon>
        <taxon>Ditylenchus</taxon>
    </lineage>
</organism>
<comment type="caution">
    <text evidence="3">The sequence shown here is derived from an EMBL/GenBank/DDBJ whole genome shotgun (WGS) entry which is preliminary data.</text>
</comment>
<feature type="compositionally biased region" description="Basic and acidic residues" evidence="1">
    <location>
        <begin position="227"/>
        <end position="238"/>
    </location>
</feature>
<feature type="compositionally biased region" description="Polar residues" evidence="1">
    <location>
        <begin position="286"/>
        <end position="297"/>
    </location>
</feature>
<feature type="compositionally biased region" description="Basic and acidic residues" evidence="1">
    <location>
        <begin position="134"/>
        <end position="160"/>
    </location>
</feature>
<evidence type="ECO:0000256" key="1">
    <source>
        <dbReference type="SAM" id="MobiDB-lite"/>
    </source>
</evidence>
<sequence>MAKTIGLNIIYLSLLISTALCTPLRRIKRSDNIQFPEGLEIPEELQSNVDNQYPEPENKEGLHHLLGGAVNHESMESTTMVPDISELPEETHDDMGIHEPVQSHEDQNENAEHGENHESEAQEENKVDEETETENNRNLESESEHNFEHLLDENDHRGPEENAELSPEEHEPSGVPGDSHVEQHEDTREHINSEENQGEHVPQNIEDKGDHEASSETTEETPIEEGEPGHEDDHRPTLEELLGNGDHSGRSGDESSFNPEINTDNDVINPEEVAEGEKHNGDEIPQNDSSSGNSQVNESREHEPDGIATHSSEHIPQNPILESQDVPQENEDSFGNEPLPGDAGMDHEEVAEEQSQDRPAPYRPDLENILNEHGMQHPDGESVQEESDSQDRLTPDHPDAMENSVSAENHIPETGGLENTNDQNEDFNQNEEGDMPVPENPEDNIAPESELGGSEPPANPDSPAKALFGDDRPTNYNEFNVDQKSVSLITPLAHRYKRQNNPVDDDVDKYKADVHDNAGKSDNAEVSDNAPELNTTSKTTPTTLATTTTSTSTTVPSSDCLEDKRCHTWNISGICTVEFEKKLRDIYCRKFCQLC</sequence>
<feature type="chain" id="PRO_5042270639" description="ShKT domain-containing protein" evidence="2">
    <location>
        <begin position="22"/>
        <end position="595"/>
    </location>
</feature>
<feature type="compositionally biased region" description="Basic and acidic residues" evidence="1">
    <location>
        <begin position="389"/>
        <end position="400"/>
    </location>
</feature>
<dbReference type="Proteomes" id="UP001201812">
    <property type="component" value="Unassembled WGS sequence"/>
</dbReference>
<gene>
    <name evidence="3" type="ORF">DdX_03746</name>
</gene>
<feature type="compositionally biased region" description="Acidic residues" evidence="1">
    <location>
        <begin position="217"/>
        <end position="226"/>
    </location>
</feature>